<name>H2B158_KAZAF</name>
<dbReference type="InterPro" id="IPR018822">
    <property type="entry name" value="UPF0646"/>
</dbReference>
<dbReference type="InParanoid" id="H2B158"/>
<dbReference type="GO" id="GO:0007131">
    <property type="term" value="P:reciprocal meiotic recombination"/>
    <property type="evidence" value="ECO:0007669"/>
    <property type="project" value="EnsemblFungi"/>
</dbReference>
<evidence type="ECO:0000313" key="2">
    <source>
        <dbReference type="Proteomes" id="UP000005220"/>
    </source>
</evidence>
<gene>
    <name evidence="1" type="primary">KAFR0J02940</name>
    <name evidence="1" type="ORF">KAFR_0J02940</name>
</gene>
<organism evidence="1 2">
    <name type="scientific">Kazachstania africana (strain ATCC 22294 / BCRC 22015 / CBS 2517 / CECT 1963 / NBRC 1671 / NRRL Y-8276)</name>
    <name type="common">Yeast</name>
    <name type="synonym">Kluyveromyces africanus</name>
    <dbReference type="NCBI Taxonomy" id="1071382"/>
    <lineage>
        <taxon>Eukaryota</taxon>
        <taxon>Fungi</taxon>
        <taxon>Dikarya</taxon>
        <taxon>Ascomycota</taxon>
        <taxon>Saccharomycotina</taxon>
        <taxon>Saccharomycetes</taxon>
        <taxon>Saccharomycetales</taxon>
        <taxon>Saccharomycetaceae</taxon>
        <taxon>Kazachstania</taxon>
    </lineage>
</organism>
<dbReference type="OrthoDB" id="2507795at2759"/>
<dbReference type="FunCoup" id="H2B158">
    <property type="interactions" value="58"/>
</dbReference>
<dbReference type="eggNOG" id="ENOG502RZ15">
    <property type="taxonomic scope" value="Eukaryota"/>
</dbReference>
<dbReference type="AlphaFoldDB" id="H2B158"/>
<dbReference type="EMBL" id="HE650830">
    <property type="protein sequence ID" value="CCF60358.1"/>
    <property type="molecule type" value="Genomic_DNA"/>
</dbReference>
<dbReference type="GeneID" id="13884007"/>
<accession>H2B158</accession>
<protein>
    <submittedName>
        <fullName evidence="1">Uncharacterized protein</fullName>
    </submittedName>
</protein>
<dbReference type="HOGENOM" id="CLU_065860_0_0_1"/>
<reference evidence="1 2" key="1">
    <citation type="journal article" date="2011" name="Proc. Natl. Acad. Sci. U.S.A.">
        <title>Evolutionary erosion of yeast sex chromosomes by mating-type switching accidents.</title>
        <authorList>
            <person name="Gordon J.L."/>
            <person name="Armisen D."/>
            <person name="Proux-Wera E."/>
            <person name="Oheigeartaigh S.S."/>
            <person name="Byrne K.P."/>
            <person name="Wolfe K.H."/>
        </authorList>
    </citation>
    <scope>NUCLEOTIDE SEQUENCE [LARGE SCALE GENOMIC DNA]</scope>
    <source>
        <strain evidence="2">ATCC 22294 / BCRC 22015 / CBS 2517 / CECT 1963 / NBRC 1671 / NRRL Y-8276</strain>
    </source>
</reference>
<evidence type="ECO:0000313" key="1">
    <source>
        <dbReference type="EMBL" id="CCF60358.1"/>
    </source>
</evidence>
<keyword evidence="2" id="KW-1185">Reference proteome</keyword>
<dbReference type="STRING" id="1071382.H2B158"/>
<dbReference type="GO" id="GO:0006311">
    <property type="term" value="P:meiotic gene conversion"/>
    <property type="evidence" value="ECO:0007669"/>
    <property type="project" value="EnsemblFungi"/>
</dbReference>
<sequence length="247" mass="28194">MGQVEEDTDEEDLLGYEETFDEEAVDDDAIRDAASSLLMEVTSKILVHYKDDSFLLFKYEKEGSNEDEGYTVMLEDPKLSNTPCNTLMSQIRSFLERHYNKLMFNSKEILLDIPVLDITINEDNIYNNQISFADIQTIFKILKERSENNHEMELPECLEATITLKPRFVSRYNALVELTESSATLSNIKPFSNNEDNPVILDDTASEVIVMELDENEHAKAKNTESKISNIDSESDDEILEIDVAGK</sequence>
<dbReference type="Proteomes" id="UP000005220">
    <property type="component" value="Chromosome 10"/>
</dbReference>
<dbReference type="RefSeq" id="XP_003959493.1">
    <property type="nucleotide sequence ID" value="XM_003959444.1"/>
</dbReference>
<dbReference type="KEGG" id="kaf:KAFR_0J02940"/>
<dbReference type="Pfam" id="PF10336">
    <property type="entry name" value="DUF2420"/>
    <property type="match status" value="1"/>
</dbReference>
<proteinExistence type="predicted"/>